<dbReference type="Proteomes" id="UP001235939">
    <property type="component" value="Chromosome 01"/>
</dbReference>
<name>A0ABY6JX73_9ARAC</name>
<dbReference type="InterPro" id="IPR052338">
    <property type="entry name" value="Transposase_5"/>
</dbReference>
<dbReference type="InterPro" id="IPR036397">
    <property type="entry name" value="RNaseH_sf"/>
</dbReference>
<evidence type="ECO:0000259" key="1">
    <source>
        <dbReference type="Pfam" id="PF01498"/>
    </source>
</evidence>
<keyword evidence="3" id="KW-1185">Reference proteome</keyword>
<reference evidence="2 3" key="1">
    <citation type="submission" date="2022-01" db="EMBL/GenBank/DDBJ databases">
        <title>A chromosomal length assembly of Cordylochernes scorpioides.</title>
        <authorList>
            <person name="Zeh D."/>
            <person name="Zeh J."/>
        </authorList>
    </citation>
    <scope>NUCLEOTIDE SEQUENCE [LARGE SCALE GENOMIC DNA]</scope>
    <source>
        <strain evidence="2">IN4F17</strain>
        <tissue evidence="2">Whole Body</tissue>
    </source>
</reference>
<proteinExistence type="predicted"/>
<sequence>MEISEERMRNIMHEESGKRKLFARWMPHLLNAFQKQMLKFIRRNLWTYSRGIRPILSPWMRHESITKYQISNNSRSSGWKPVVLCQKAKSIASARKNASAFVIKTGNTTQWQADLVPKEMAASDMRNRHHVQLLLTWCTNAAHPVNITLTLLTSWMSKFTRRGTPPLPVPSPNEKGGGGAVTSSLKTWAQLARLRVPYDVGKSGSTTEECNVRTVAVDQGTQGTRQNSCLSTRFDVSTIQREIGTQVSKMTINRRLRARNLRARRPLRCLPLTPVHRQIRLQWCRERSTWNCADWGRIVFSNESRFLLCPDDRRKRVWRRPWKRVGPGLTFELHIGPQQVVMGWGAISFDSRNPLVVFPDTLTAQLYIDDILRPVSLPFLSHHPGLTFQQDNARPHTARVTVDYLQSC</sequence>
<dbReference type="PANTHER" id="PTHR23022">
    <property type="entry name" value="TRANSPOSABLE ELEMENT-RELATED"/>
    <property type="match status" value="1"/>
</dbReference>
<protein>
    <recommendedName>
        <fullName evidence="1">Transposase Tc1-like domain-containing protein</fullName>
    </recommendedName>
</protein>
<dbReference type="PANTHER" id="PTHR23022:SF135">
    <property type="entry name" value="SI:DKEY-77F5.3"/>
    <property type="match status" value="1"/>
</dbReference>
<accession>A0ABY6JX73</accession>
<dbReference type="InterPro" id="IPR002492">
    <property type="entry name" value="Transposase_Tc1-like"/>
</dbReference>
<dbReference type="EMBL" id="CP092863">
    <property type="protein sequence ID" value="UYV61174.1"/>
    <property type="molecule type" value="Genomic_DNA"/>
</dbReference>
<organism evidence="2 3">
    <name type="scientific">Cordylochernes scorpioides</name>
    <dbReference type="NCBI Taxonomy" id="51811"/>
    <lineage>
        <taxon>Eukaryota</taxon>
        <taxon>Metazoa</taxon>
        <taxon>Ecdysozoa</taxon>
        <taxon>Arthropoda</taxon>
        <taxon>Chelicerata</taxon>
        <taxon>Arachnida</taxon>
        <taxon>Pseudoscorpiones</taxon>
        <taxon>Cheliferoidea</taxon>
        <taxon>Chernetidae</taxon>
        <taxon>Cordylochernes</taxon>
    </lineage>
</organism>
<evidence type="ECO:0000313" key="2">
    <source>
        <dbReference type="EMBL" id="UYV61174.1"/>
    </source>
</evidence>
<dbReference type="Pfam" id="PF01498">
    <property type="entry name" value="HTH_Tnp_Tc3_2"/>
    <property type="match status" value="1"/>
</dbReference>
<dbReference type="Gene3D" id="3.30.420.10">
    <property type="entry name" value="Ribonuclease H-like superfamily/Ribonuclease H"/>
    <property type="match status" value="1"/>
</dbReference>
<gene>
    <name evidence="2" type="ORF">LAZ67_1003709</name>
</gene>
<feature type="domain" description="Transposase Tc1-like" evidence="1">
    <location>
        <begin position="238"/>
        <end position="287"/>
    </location>
</feature>
<evidence type="ECO:0000313" key="3">
    <source>
        <dbReference type="Proteomes" id="UP001235939"/>
    </source>
</evidence>